<dbReference type="Proteomes" id="UP000030701">
    <property type="component" value="Unassembled WGS sequence"/>
</dbReference>
<proteinExistence type="predicted"/>
<dbReference type="EMBL" id="JH658023">
    <property type="protein sequence ID" value="EXM15375.1"/>
    <property type="molecule type" value="Genomic_DNA"/>
</dbReference>
<sequence>MNPCRRFIMGFAHQQASLHHSLSRLFVRHLVSSETYPQSAHPNKILVMLAQAHPRPSQIRELEVWDIRLPISYRHPIHHQMDIEHLHHALRQVRVRTIAQ</sequence>
<protein>
    <submittedName>
        <fullName evidence="1">Uncharacterized protein</fullName>
    </submittedName>
</protein>
<name>X0M3Z1_FUSOX</name>
<dbReference type="HOGENOM" id="CLU_2306256_0_0_1"/>
<organism evidence="1">
    <name type="scientific">Fusarium oxysporum f. sp. vasinfectum 25433</name>
    <dbReference type="NCBI Taxonomy" id="1089449"/>
    <lineage>
        <taxon>Eukaryota</taxon>
        <taxon>Fungi</taxon>
        <taxon>Dikarya</taxon>
        <taxon>Ascomycota</taxon>
        <taxon>Pezizomycotina</taxon>
        <taxon>Sordariomycetes</taxon>
        <taxon>Hypocreomycetidae</taxon>
        <taxon>Hypocreales</taxon>
        <taxon>Nectriaceae</taxon>
        <taxon>Fusarium</taxon>
        <taxon>Fusarium oxysporum species complex</taxon>
    </lineage>
</organism>
<evidence type="ECO:0000313" key="1">
    <source>
        <dbReference type="EMBL" id="EXM15375.1"/>
    </source>
</evidence>
<dbReference type="AlphaFoldDB" id="X0M3Z1"/>
<reference evidence="1" key="1">
    <citation type="submission" date="2011-11" db="EMBL/GenBank/DDBJ databases">
        <title>The Genome Sequence of Fusarium oxysporum Cotton.</title>
        <authorList>
            <consortium name="The Broad Institute Genome Sequencing Platform"/>
            <person name="Ma L.-J."/>
            <person name="Gale L.R."/>
            <person name="Schwartz D.C."/>
            <person name="Zhou S."/>
            <person name="Corby-Kistler H."/>
            <person name="Young S.K."/>
            <person name="Zeng Q."/>
            <person name="Gargeya S."/>
            <person name="Fitzgerald M."/>
            <person name="Haas B."/>
            <person name="Abouelleil A."/>
            <person name="Alvarado L."/>
            <person name="Arachchi H.M."/>
            <person name="Berlin A."/>
            <person name="Brown A."/>
            <person name="Chapman S.B."/>
            <person name="Chen Z."/>
            <person name="Dunbar C."/>
            <person name="Freedman E."/>
            <person name="Gearin G."/>
            <person name="Goldberg J."/>
            <person name="Griggs A."/>
            <person name="Gujja S."/>
            <person name="Heiman D."/>
            <person name="Howarth C."/>
            <person name="Larson L."/>
            <person name="Lui A."/>
            <person name="MacDonald P.J.P."/>
            <person name="Montmayeur A."/>
            <person name="Murphy C."/>
            <person name="Neiman D."/>
            <person name="Pearson M."/>
            <person name="Priest M."/>
            <person name="Roberts A."/>
            <person name="Saif S."/>
            <person name="Shea T."/>
            <person name="Shenoy N."/>
            <person name="Sisk P."/>
            <person name="Stolte C."/>
            <person name="Sykes S."/>
            <person name="Wortman J."/>
            <person name="Nusbaum C."/>
            <person name="Birren B."/>
        </authorList>
    </citation>
    <scope>NUCLEOTIDE SEQUENCE [LARGE SCALE GENOMIC DNA]</scope>
    <source>
        <strain evidence="1">25433</strain>
    </source>
</reference>
<reference evidence="1" key="2">
    <citation type="submission" date="2012-05" db="EMBL/GenBank/DDBJ databases">
        <title>The Genome Annotation of Fusarium oxysporum Cotton.</title>
        <authorList>
            <consortium name="The Broad Institute Genomics Platform"/>
            <person name="Ma L.-J."/>
            <person name="Corby-Kistler H."/>
            <person name="Broz K."/>
            <person name="Gale L.R."/>
            <person name="Jonkers W."/>
            <person name="O'Donnell K."/>
            <person name="Ploetz R."/>
            <person name="Steinberg C."/>
            <person name="Schwartz D.C."/>
            <person name="VanEtten H."/>
            <person name="Zhou S."/>
            <person name="Young S.K."/>
            <person name="Zeng Q."/>
            <person name="Gargeya S."/>
            <person name="Fitzgerald M."/>
            <person name="Abouelleil A."/>
            <person name="Alvarado L."/>
            <person name="Chapman S.B."/>
            <person name="Gainer-Dewar J."/>
            <person name="Goldberg J."/>
            <person name="Griggs A."/>
            <person name="Gujja S."/>
            <person name="Hansen M."/>
            <person name="Howarth C."/>
            <person name="Imamovic A."/>
            <person name="Ireland A."/>
            <person name="Larimer J."/>
            <person name="McCowan C."/>
            <person name="Murphy C."/>
            <person name="Pearson M."/>
            <person name="Poon T.W."/>
            <person name="Priest M."/>
            <person name="Roberts A."/>
            <person name="Saif S."/>
            <person name="Shea T."/>
            <person name="Sykes S."/>
            <person name="Wortman J."/>
            <person name="Nusbaum C."/>
            <person name="Birren B."/>
        </authorList>
    </citation>
    <scope>NUCLEOTIDE SEQUENCE</scope>
    <source>
        <strain evidence="1">25433</strain>
    </source>
</reference>
<gene>
    <name evidence="1" type="ORF">FOTG_16295</name>
</gene>
<accession>X0M3Z1</accession>